<proteinExistence type="predicted"/>
<dbReference type="Proteomes" id="UP000216188">
    <property type="component" value="Unassembled WGS sequence"/>
</dbReference>
<dbReference type="EMBL" id="NNRM01000017">
    <property type="protein sequence ID" value="OYR27613.1"/>
    <property type="molecule type" value="Genomic_DNA"/>
</dbReference>
<evidence type="ECO:0000313" key="2">
    <source>
        <dbReference type="EMBL" id="OYR27613.1"/>
    </source>
</evidence>
<name>A0A1A9FR05_9HYPH</name>
<comment type="caution">
    <text evidence="1">The sequence shown here is derived from an EMBL/GenBank/DDBJ whole genome shotgun (WGS) entry which is preliminary data.</text>
</comment>
<dbReference type="GeneID" id="93109769"/>
<dbReference type="OrthoDB" id="9808314at2"/>
<dbReference type="STRING" id="419475.A8A54_00080"/>
<dbReference type="EMBL" id="PKQI01000002">
    <property type="protein sequence ID" value="NNV21345.1"/>
    <property type="molecule type" value="Genomic_DNA"/>
</dbReference>
<evidence type="ECO:0000313" key="4">
    <source>
        <dbReference type="Proteomes" id="UP000526233"/>
    </source>
</evidence>
<accession>A0A1A9FR05</accession>
<dbReference type="AlphaFoldDB" id="A0A1A9FR05"/>
<evidence type="ECO:0000313" key="1">
    <source>
        <dbReference type="EMBL" id="NNV21345.1"/>
    </source>
</evidence>
<organism evidence="1 4">
    <name type="scientific">Brucella pseudogrignonensis</name>
    <dbReference type="NCBI Taxonomy" id="419475"/>
    <lineage>
        <taxon>Bacteria</taxon>
        <taxon>Pseudomonadati</taxon>
        <taxon>Pseudomonadota</taxon>
        <taxon>Alphaproteobacteria</taxon>
        <taxon>Hyphomicrobiales</taxon>
        <taxon>Brucellaceae</taxon>
        <taxon>Brucella/Ochrobactrum group</taxon>
        <taxon>Brucella</taxon>
    </lineage>
</organism>
<keyword evidence="3" id="KW-1185">Reference proteome</keyword>
<dbReference type="Proteomes" id="UP000526233">
    <property type="component" value="Unassembled WGS sequence"/>
</dbReference>
<dbReference type="KEGG" id="ops:A8A54_00080"/>
<sequence length="62" mass="7185">MAFEDIKAEIALLFEQMVNQPQDVHEIRETVREKLNTLKATGMPLPADLVELEKRIEQDFDS</sequence>
<evidence type="ECO:0000313" key="3">
    <source>
        <dbReference type="Proteomes" id="UP000216188"/>
    </source>
</evidence>
<reference evidence="2 3" key="1">
    <citation type="submission" date="2017-07" db="EMBL/GenBank/DDBJ databases">
        <title>Phylogenetic study on the rhizospheric bacterium Ochrobactrum sp. A44.</title>
        <authorList>
            <person name="Krzyzanowska D.M."/>
            <person name="Ossowicki A."/>
            <person name="Rajewska M."/>
            <person name="Maciag T."/>
            <person name="Kaczynski Z."/>
            <person name="Czerwicka M."/>
            <person name="Jafra S."/>
        </authorList>
    </citation>
    <scope>NUCLEOTIDE SEQUENCE [LARGE SCALE GENOMIC DNA]</scope>
    <source>
        <strain evidence="2 3">CCUG 30717</strain>
    </source>
</reference>
<protein>
    <submittedName>
        <fullName evidence="1">Uncharacterized protein</fullName>
    </submittedName>
</protein>
<gene>
    <name evidence="2" type="ORF">CEV34_1648</name>
    <name evidence="1" type="ORF">EHE22_13010</name>
</gene>
<dbReference type="RefSeq" id="WP_007873027.1">
    <property type="nucleotide sequence ID" value="NZ_CAXURC020000001.1"/>
</dbReference>
<reference evidence="1 4" key="2">
    <citation type="submission" date="2018-11" db="EMBL/GenBank/DDBJ databases">
        <title>Genome sequencing and analysis.</title>
        <authorList>
            <person name="Huang Y.-T."/>
        </authorList>
    </citation>
    <scope>NUCLEOTIDE SEQUENCE [LARGE SCALE GENOMIC DNA]</scope>
    <source>
        <strain evidence="1 4">SHIN</strain>
    </source>
</reference>